<organism evidence="13 14">
    <name type="scientific">Azospirillum argentinense</name>
    <dbReference type="NCBI Taxonomy" id="2970906"/>
    <lineage>
        <taxon>Bacteria</taxon>
        <taxon>Pseudomonadati</taxon>
        <taxon>Pseudomonadota</taxon>
        <taxon>Alphaproteobacteria</taxon>
        <taxon>Rhodospirillales</taxon>
        <taxon>Azospirillaceae</taxon>
        <taxon>Azospirillum</taxon>
    </lineage>
</organism>
<evidence type="ECO:0000256" key="8">
    <source>
        <dbReference type="ARBA" id="ARBA00023114"/>
    </source>
</evidence>
<evidence type="ECO:0000256" key="4">
    <source>
        <dbReference type="ARBA" id="ARBA00022452"/>
    </source>
</evidence>
<keyword evidence="9" id="KW-0472">Membrane</keyword>
<dbReference type="Gene3D" id="2.40.160.10">
    <property type="entry name" value="Porin"/>
    <property type="match status" value="1"/>
</dbReference>
<keyword evidence="4" id="KW-1134">Transmembrane beta strand</keyword>
<evidence type="ECO:0000256" key="3">
    <source>
        <dbReference type="ARBA" id="ARBA00022448"/>
    </source>
</evidence>
<evidence type="ECO:0000259" key="12">
    <source>
        <dbReference type="Pfam" id="PF13609"/>
    </source>
</evidence>
<sequence>MKRSLVTGCAAIAIIACSGVASAQTKFEVKIGGDAFFQGAYVNQDRDQDTRSTEFANRFRVIITPVATADNGLEYGGRVRMRAANNQGAPNADSPNGRTMDADRAFIFVNSGFGTLQAGMINGLSDEFGIIGPNVEGIAGGPDNNTVEFLGGSQTYSLLPTTTNNFRALASGDVGTKVIYLTPTIAGIQGAVSYMPRTGDTNTSVNRLQNNGGFQDVVEVGGTYTNEFGGFSVAASAFYQFGDAVDEGTGIGATRFEKLSSVHAGLNVGYGDFKIGGSYAYSGDSGYDKALTVKEKQDIWIVGAQYTTGPFILAANYSQSRSNGTSPNTGFVAPVKAELYQAGVTYTIAPGLTTGLEYSYLDLDSKMTTIDNGGINPDDRAHIIMIDTRLAF</sequence>
<evidence type="ECO:0000256" key="11">
    <source>
        <dbReference type="SAM" id="SignalP"/>
    </source>
</evidence>
<keyword evidence="10" id="KW-0998">Cell outer membrane</keyword>
<evidence type="ECO:0000256" key="7">
    <source>
        <dbReference type="ARBA" id="ARBA00023065"/>
    </source>
</evidence>
<protein>
    <submittedName>
        <fullName evidence="13">Porin</fullName>
    </submittedName>
</protein>
<keyword evidence="7" id="KW-0406">Ion transport</keyword>
<dbReference type="InterPro" id="IPR033900">
    <property type="entry name" value="Gram_neg_porin_domain"/>
</dbReference>
<accession>A0A4D8PDU6</accession>
<dbReference type="GO" id="GO:0006811">
    <property type="term" value="P:monoatomic ion transport"/>
    <property type="evidence" value="ECO:0007669"/>
    <property type="project" value="UniProtKB-KW"/>
</dbReference>
<feature type="chain" id="PRO_5020495570" evidence="11">
    <location>
        <begin position="24"/>
        <end position="392"/>
    </location>
</feature>
<dbReference type="InterPro" id="IPR050298">
    <property type="entry name" value="Gram-neg_bact_OMP"/>
</dbReference>
<keyword evidence="5" id="KW-0812">Transmembrane</keyword>
<dbReference type="Proteomes" id="UP000298595">
    <property type="component" value="Chromosome"/>
</dbReference>
<keyword evidence="6 11" id="KW-0732">Signal</keyword>
<dbReference type="PANTHER" id="PTHR34501">
    <property type="entry name" value="PROTEIN YDDL-RELATED"/>
    <property type="match status" value="1"/>
</dbReference>
<name>A0A4D8PDU6_9PROT</name>
<keyword evidence="3" id="KW-0813">Transport</keyword>
<dbReference type="KEGG" id="aare:D3093_09975"/>
<evidence type="ECO:0000256" key="1">
    <source>
        <dbReference type="ARBA" id="ARBA00004571"/>
    </source>
</evidence>
<proteinExistence type="predicted"/>
<evidence type="ECO:0000256" key="9">
    <source>
        <dbReference type="ARBA" id="ARBA00023136"/>
    </source>
</evidence>
<gene>
    <name evidence="13" type="ORF">D3093_09975</name>
</gene>
<dbReference type="PANTHER" id="PTHR34501:SF9">
    <property type="entry name" value="MAJOR OUTER MEMBRANE PROTEIN P.IA"/>
    <property type="match status" value="1"/>
</dbReference>
<dbReference type="GO" id="GO:0015288">
    <property type="term" value="F:porin activity"/>
    <property type="evidence" value="ECO:0007669"/>
    <property type="project" value="UniProtKB-KW"/>
</dbReference>
<evidence type="ECO:0000313" key="13">
    <source>
        <dbReference type="EMBL" id="QCN95554.1"/>
    </source>
</evidence>
<evidence type="ECO:0000313" key="14">
    <source>
        <dbReference type="Proteomes" id="UP000298595"/>
    </source>
</evidence>
<comment type="subcellular location">
    <subcellularLocation>
        <location evidence="1">Cell outer membrane</location>
        <topology evidence="1">Multi-pass membrane protein</topology>
    </subcellularLocation>
</comment>
<evidence type="ECO:0000256" key="6">
    <source>
        <dbReference type="ARBA" id="ARBA00022729"/>
    </source>
</evidence>
<reference evidence="13 14" key="1">
    <citation type="submission" date="2018-09" db="EMBL/GenBank/DDBJ databases">
        <title>Whole genome based analysis of evolution and adaptive divergence in Indian and Brazilian strains of Azospirillum brasilense.</title>
        <authorList>
            <person name="Singh C."/>
            <person name="Tripathi A.K."/>
        </authorList>
    </citation>
    <scope>NUCLEOTIDE SEQUENCE [LARGE SCALE GENOMIC DNA]</scope>
    <source>
        <strain evidence="13 14">MTCC4035</strain>
    </source>
</reference>
<evidence type="ECO:0000256" key="2">
    <source>
        <dbReference type="ARBA" id="ARBA00011233"/>
    </source>
</evidence>
<feature type="signal peptide" evidence="11">
    <location>
        <begin position="1"/>
        <end position="23"/>
    </location>
</feature>
<evidence type="ECO:0000256" key="10">
    <source>
        <dbReference type="ARBA" id="ARBA00023237"/>
    </source>
</evidence>
<dbReference type="InterPro" id="IPR023614">
    <property type="entry name" value="Porin_dom_sf"/>
</dbReference>
<feature type="domain" description="Porin" evidence="12">
    <location>
        <begin position="10"/>
        <end position="364"/>
    </location>
</feature>
<comment type="subunit">
    <text evidence="2">Homotrimer.</text>
</comment>
<dbReference type="RefSeq" id="WP_137115381.1">
    <property type="nucleotide sequence ID" value="NZ_CP032321.1"/>
</dbReference>
<dbReference type="PROSITE" id="PS51257">
    <property type="entry name" value="PROKAR_LIPOPROTEIN"/>
    <property type="match status" value="1"/>
</dbReference>
<keyword evidence="8" id="KW-0626">Porin</keyword>
<dbReference type="GO" id="GO:0046930">
    <property type="term" value="C:pore complex"/>
    <property type="evidence" value="ECO:0007669"/>
    <property type="project" value="UniProtKB-KW"/>
</dbReference>
<dbReference type="AlphaFoldDB" id="A0A4D8PDU6"/>
<evidence type="ECO:0000256" key="5">
    <source>
        <dbReference type="ARBA" id="ARBA00022692"/>
    </source>
</evidence>
<dbReference type="SUPFAM" id="SSF56935">
    <property type="entry name" value="Porins"/>
    <property type="match status" value="1"/>
</dbReference>
<dbReference type="GO" id="GO:0009279">
    <property type="term" value="C:cell outer membrane"/>
    <property type="evidence" value="ECO:0007669"/>
    <property type="project" value="UniProtKB-SubCell"/>
</dbReference>
<dbReference type="EMBL" id="CP032321">
    <property type="protein sequence ID" value="QCN95554.1"/>
    <property type="molecule type" value="Genomic_DNA"/>
</dbReference>
<dbReference type="Pfam" id="PF13609">
    <property type="entry name" value="Porin_4"/>
    <property type="match status" value="1"/>
</dbReference>